<gene>
    <name evidence="10" type="ORF">MTBBW1_2400015</name>
</gene>
<dbReference type="InterPro" id="IPR038078">
    <property type="entry name" value="PhoU-like_sf"/>
</dbReference>
<organism evidence="10 11">
    <name type="scientific">Desulfamplus magnetovallimortis</name>
    <dbReference type="NCBI Taxonomy" id="1246637"/>
    <lineage>
        <taxon>Bacteria</taxon>
        <taxon>Pseudomonadati</taxon>
        <taxon>Thermodesulfobacteriota</taxon>
        <taxon>Desulfobacteria</taxon>
        <taxon>Desulfobacterales</taxon>
        <taxon>Desulfobacteraceae</taxon>
        <taxon>Desulfamplus</taxon>
    </lineage>
</organism>
<comment type="similarity">
    <text evidence="2 8">Belongs to the PhoU family.</text>
</comment>
<dbReference type="SUPFAM" id="SSF109755">
    <property type="entry name" value="PhoU-like"/>
    <property type="match status" value="1"/>
</dbReference>
<dbReference type="FunFam" id="1.20.58.220:FF:000004">
    <property type="entry name" value="Phosphate-specific transport system accessory protein PhoU"/>
    <property type="match status" value="1"/>
</dbReference>
<keyword evidence="4 8" id="KW-0813">Transport</keyword>
<dbReference type="GO" id="GO:0045936">
    <property type="term" value="P:negative regulation of phosphate metabolic process"/>
    <property type="evidence" value="ECO:0007669"/>
    <property type="project" value="InterPro"/>
</dbReference>
<comment type="function">
    <text evidence="7 8">Plays a role in the regulation of phosphate uptake.</text>
</comment>
<evidence type="ECO:0000256" key="4">
    <source>
        <dbReference type="ARBA" id="ARBA00022448"/>
    </source>
</evidence>
<dbReference type="AlphaFoldDB" id="A0A1W1HE40"/>
<comment type="subunit">
    <text evidence="3 8">Homodimer.</text>
</comment>
<protein>
    <recommendedName>
        <fullName evidence="8">Phosphate-specific transport system accessory protein PhoU</fullName>
    </recommendedName>
</protein>
<dbReference type="GO" id="GO:0006817">
    <property type="term" value="P:phosphate ion transport"/>
    <property type="evidence" value="ECO:0007669"/>
    <property type="project" value="UniProtKB-KW"/>
</dbReference>
<evidence type="ECO:0000313" key="11">
    <source>
        <dbReference type="Proteomes" id="UP000191931"/>
    </source>
</evidence>
<dbReference type="STRING" id="1246637.MTBBW1_2400015"/>
<dbReference type="Gene3D" id="1.20.58.220">
    <property type="entry name" value="Phosphate transport system protein phou homolog 2, domain 2"/>
    <property type="match status" value="1"/>
</dbReference>
<evidence type="ECO:0000256" key="3">
    <source>
        <dbReference type="ARBA" id="ARBA00011738"/>
    </source>
</evidence>
<feature type="domain" description="PhoU" evidence="9">
    <location>
        <begin position="21"/>
        <end position="108"/>
    </location>
</feature>
<dbReference type="InterPro" id="IPR028366">
    <property type="entry name" value="PhoU"/>
</dbReference>
<evidence type="ECO:0000256" key="6">
    <source>
        <dbReference type="ARBA" id="ARBA00022592"/>
    </source>
</evidence>
<dbReference type="GO" id="GO:0030643">
    <property type="term" value="P:intracellular phosphate ion homeostasis"/>
    <property type="evidence" value="ECO:0007669"/>
    <property type="project" value="InterPro"/>
</dbReference>
<dbReference type="PIRSF" id="PIRSF003107">
    <property type="entry name" value="PhoU"/>
    <property type="match status" value="1"/>
</dbReference>
<evidence type="ECO:0000259" key="9">
    <source>
        <dbReference type="Pfam" id="PF01895"/>
    </source>
</evidence>
<dbReference type="EMBL" id="FWEV01000158">
    <property type="protein sequence ID" value="SLM30761.1"/>
    <property type="molecule type" value="Genomic_DNA"/>
</dbReference>
<sequence>MQNPHMFKGFDKELEVLNNKISTMANECELQLIKSVDALTSLDSELAKYIIKRDKIINEMHLEIEQLAISMISIREPKASDLRYVIAGFKIASELERVGDYAANISKHITKLQKLDLDGPVDCIILMARTASKMIRGAMEALTDKNAEKAYEVWQMDDEIDHNYSRLLRLVRQSMREKPENQDDSTTLMFMGRCCERIGDHITNIAEGIYYVKTGSTCIECIEI</sequence>
<accession>A0A1W1HE40</accession>
<evidence type="ECO:0000256" key="2">
    <source>
        <dbReference type="ARBA" id="ARBA00008107"/>
    </source>
</evidence>
<dbReference type="OrthoDB" id="9814256at2"/>
<dbReference type="Proteomes" id="UP000191931">
    <property type="component" value="Unassembled WGS sequence"/>
</dbReference>
<keyword evidence="6 8" id="KW-0592">Phosphate transport</keyword>
<evidence type="ECO:0000256" key="7">
    <source>
        <dbReference type="ARBA" id="ARBA00056181"/>
    </source>
</evidence>
<evidence type="ECO:0000256" key="8">
    <source>
        <dbReference type="PIRNR" id="PIRNR003107"/>
    </source>
</evidence>
<dbReference type="NCBIfam" id="TIGR02135">
    <property type="entry name" value="phoU_full"/>
    <property type="match status" value="1"/>
</dbReference>
<comment type="subcellular location">
    <subcellularLocation>
        <location evidence="1 8">Cytoplasm</location>
    </subcellularLocation>
</comment>
<dbReference type="GO" id="GO:0005737">
    <property type="term" value="C:cytoplasm"/>
    <property type="evidence" value="ECO:0007669"/>
    <property type="project" value="UniProtKB-SubCell"/>
</dbReference>
<reference evidence="10 11" key="1">
    <citation type="submission" date="2017-03" db="EMBL/GenBank/DDBJ databases">
        <authorList>
            <person name="Afonso C.L."/>
            <person name="Miller P.J."/>
            <person name="Scott M.A."/>
            <person name="Spackman E."/>
            <person name="Goraichik I."/>
            <person name="Dimitrov K.M."/>
            <person name="Suarez D.L."/>
            <person name="Swayne D.E."/>
        </authorList>
    </citation>
    <scope>NUCLEOTIDE SEQUENCE [LARGE SCALE GENOMIC DNA]</scope>
    <source>
        <strain evidence="10">PRJEB14757</strain>
    </source>
</reference>
<feature type="domain" description="PhoU" evidence="9">
    <location>
        <begin position="125"/>
        <end position="207"/>
    </location>
</feature>
<keyword evidence="11" id="KW-1185">Reference proteome</keyword>
<dbReference type="Pfam" id="PF01895">
    <property type="entry name" value="PhoU"/>
    <property type="match status" value="2"/>
</dbReference>
<proteinExistence type="inferred from homology"/>
<keyword evidence="5 8" id="KW-0963">Cytoplasm</keyword>
<evidence type="ECO:0000256" key="5">
    <source>
        <dbReference type="ARBA" id="ARBA00022490"/>
    </source>
</evidence>
<dbReference type="PANTHER" id="PTHR42930">
    <property type="entry name" value="PHOSPHATE-SPECIFIC TRANSPORT SYSTEM ACCESSORY PROTEIN PHOU"/>
    <property type="match status" value="1"/>
</dbReference>
<dbReference type="InterPro" id="IPR026022">
    <property type="entry name" value="PhoU_dom"/>
</dbReference>
<dbReference type="RefSeq" id="WP_080809244.1">
    <property type="nucleotide sequence ID" value="NZ_LT828565.1"/>
</dbReference>
<dbReference type="PANTHER" id="PTHR42930:SF3">
    <property type="entry name" value="PHOSPHATE-SPECIFIC TRANSPORT SYSTEM ACCESSORY PROTEIN PHOU"/>
    <property type="match status" value="1"/>
</dbReference>
<evidence type="ECO:0000256" key="1">
    <source>
        <dbReference type="ARBA" id="ARBA00004496"/>
    </source>
</evidence>
<name>A0A1W1HE40_9BACT</name>
<evidence type="ECO:0000313" key="10">
    <source>
        <dbReference type="EMBL" id="SLM30761.1"/>
    </source>
</evidence>